<sequence length="214" mass="24644">MDCYFVAVVGLVYSIHLDGDTIQDAIVVKQLMERSQTRCNPLLPCSSLLVWQRLTEKTLQKSQRYAPAVRTSGKYPIDWKEGHLVKIPKKGDLSRCEHYRGITLLSTPGKVFNRVLLNRIKAATDPKLRDEQAGFRSNRSTTDQIATLRIVVEQSLEWNSPLIVNFLDYKKAFDSIDRELLWKIMRNYGIPENFVSLVRKMYDGTCCRIVHDGH</sequence>
<feature type="domain" description="Reverse transcriptase" evidence="1">
    <location>
        <begin position="68"/>
        <end position="214"/>
    </location>
</feature>
<gene>
    <name evidence="2" type="ORF">ElyMa_003658300</name>
</gene>
<protein>
    <submittedName>
        <fullName evidence="2">Reverse transcriptase SR3-right</fullName>
    </submittedName>
</protein>
<accession>A0AAV4EYD9</accession>
<evidence type="ECO:0000259" key="1">
    <source>
        <dbReference type="PROSITE" id="PS50878"/>
    </source>
</evidence>
<reference evidence="2 3" key="1">
    <citation type="journal article" date="2021" name="Elife">
        <title>Chloroplast acquisition without the gene transfer in kleptoplastic sea slugs, Plakobranchus ocellatus.</title>
        <authorList>
            <person name="Maeda T."/>
            <person name="Takahashi S."/>
            <person name="Yoshida T."/>
            <person name="Shimamura S."/>
            <person name="Takaki Y."/>
            <person name="Nagai Y."/>
            <person name="Toyoda A."/>
            <person name="Suzuki Y."/>
            <person name="Arimoto A."/>
            <person name="Ishii H."/>
            <person name="Satoh N."/>
            <person name="Nishiyama T."/>
            <person name="Hasebe M."/>
            <person name="Maruyama T."/>
            <person name="Minagawa J."/>
            <person name="Obokata J."/>
            <person name="Shigenobu S."/>
        </authorList>
    </citation>
    <scope>NUCLEOTIDE SEQUENCE [LARGE SCALE GENOMIC DNA]</scope>
</reference>
<comment type="caution">
    <text evidence="2">The sequence shown here is derived from an EMBL/GenBank/DDBJ whole genome shotgun (WGS) entry which is preliminary data.</text>
</comment>
<dbReference type="InterPro" id="IPR043502">
    <property type="entry name" value="DNA/RNA_pol_sf"/>
</dbReference>
<dbReference type="PANTHER" id="PTHR19446">
    <property type="entry name" value="REVERSE TRANSCRIPTASES"/>
    <property type="match status" value="1"/>
</dbReference>
<keyword evidence="2" id="KW-0548">Nucleotidyltransferase</keyword>
<evidence type="ECO:0000313" key="2">
    <source>
        <dbReference type="EMBL" id="GFR65448.1"/>
    </source>
</evidence>
<dbReference type="PROSITE" id="PS50878">
    <property type="entry name" value="RT_POL"/>
    <property type="match status" value="1"/>
</dbReference>
<dbReference type="EMBL" id="BMAT01007491">
    <property type="protein sequence ID" value="GFR65448.1"/>
    <property type="molecule type" value="Genomic_DNA"/>
</dbReference>
<proteinExistence type="predicted"/>
<keyword evidence="3" id="KW-1185">Reference proteome</keyword>
<dbReference type="SUPFAM" id="SSF56672">
    <property type="entry name" value="DNA/RNA polymerases"/>
    <property type="match status" value="1"/>
</dbReference>
<keyword evidence="2" id="KW-0695">RNA-directed DNA polymerase</keyword>
<dbReference type="Pfam" id="PF00078">
    <property type="entry name" value="RVT_1"/>
    <property type="match status" value="1"/>
</dbReference>
<keyword evidence="2" id="KW-0808">Transferase</keyword>
<name>A0AAV4EYD9_9GAST</name>
<organism evidence="2 3">
    <name type="scientific">Elysia marginata</name>
    <dbReference type="NCBI Taxonomy" id="1093978"/>
    <lineage>
        <taxon>Eukaryota</taxon>
        <taxon>Metazoa</taxon>
        <taxon>Spiralia</taxon>
        <taxon>Lophotrochozoa</taxon>
        <taxon>Mollusca</taxon>
        <taxon>Gastropoda</taxon>
        <taxon>Heterobranchia</taxon>
        <taxon>Euthyneura</taxon>
        <taxon>Panpulmonata</taxon>
        <taxon>Sacoglossa</taxon>
        <taxon>Placobranchoidea</taxon>
        <taxon>Plakobranchidae</taxon>
        <taxon>Elysia</taxon>
    </lineage>
</organism>
<dbReference type="AlphaFoldDB" id="A0AAV4EYD9"/>
<dbReference type="CDD" id="cd01650">
    <property type="entry name" value="RT_nLTR_like"/>
    <property type="match status" value="1"/>
</dbReference>
<dbReference type="Proteomes" id="UP000762676">
    <property type="component" value="Unassembled WGS sequence"/>
</dbReference>
<evidence type="ECO:0000313" key="3">
    <source>
        <dbReference type="Proteomes" id="UP000762676"/>
    </source>
</evidence>
<dbReference type="InterPro" id="IPR000477">
    <property type="entry name" value="RT_dom"/>
</dbReference>
<dbReference type="GO" id="GO:0003964">
    <property type="term" value="F:RNA-directed DNA polymerase activity"/>
    <property type="evidence" value="ECO:0007669"/>
    <property type="project" value="UniProtKB-KW"/>
</dbReference>